<dbReference type="InterPro" id="IPR001387">
    <property type="entry name" value="Cro/C1-type_HTH"/>
</dbReference>
<comment type="caution">
    <text evidence="2">The sequence shown here is derived from an EMBL/GenBank/DDBJ whole genome shotgun (WGS) entry which is preliminary data.</text>
</comment>
<name>A0A846XY68_9NOCA</name>
<dbReference type="PROSITE" id="PS50943">
    <property type="entry name" value="HTH_CROC1"/>
    <property type="match status" value="1"/>
</dbReference>
<dbReference type="Proteomes" id="UP000565711">
    <property type="component" value="Unassembled WGS sequence"/>
</dbReference>
<accession>A0A846XY68</accession>
<dbReference type="SUPFAM" id="SSF48452">
    <property type="entry name" value="TPR-like"/>
    <property type="match status" value="1"/>
</dbReference>
<gene>
    <name evidence="2" type="ORF">HGA08_17635</name>
</gene>
<sequence length="451" mass="47890">MIVLGWTGIEIKALRTAMQLSIEEFARAAAVSTRSVDAWESAGAAASLRPSSKRQLDHVLGSASSTVAARFAALLGASAVDCGDATHTSPTPAKLANDVLGQAAVLGADEADLVWVPARTAAGEVLLVSLPRRAVVAGVGVSALAMATGAKPAAVLANSPDTDRLEHFRNLRLSLIESDNLHGARDVIPLVEQSIERIGQLHTAGYGDPAGTQRVRVLYSEFAAWLHQDCRNFLRAQYWTDRGLTWSHQLGDPFSVAVVLSRKAQIANDMGDGLEARELAEAAARAAPPETRFSAVAHTFAGHGSALVGDRARSEAAFDRARELTEQPDTGSSWGSFLDQAYIDAHQAHSRTELGDHHGAIDQFGRAIAHMQSGQTRDHGVYLARRALACARAGEAEAAAQLATAVLEVGVSTGSERILHCLRTVHAMLDPHSTETEIVEFCAAAQKWSLT</sequence>
<dbReference type="GO" id="GO:0003677">
    <property type="term" value="F:DNA binding"/>
    <property type="evidence" value="ECO:0007669"/>
    <property type="project" value="InterPro"/>
</dbReference>
<evidence type="ECO:0000313" key="2">
    <source>
        <dbReference type="EMBL" id="NKY52043.1"/>
    </source>
</evidence>
<dbReference type="Gene3D" id="1.25.40.10">
    <property type="entry name" value="Tetratricopeptide repeat domain"/>
    <property type="match status" value="1"/>
</dbReference>
<proteinExistence type="predicted"/>
<protein>
    <recommendedName>
        <fullName evidence="1">HTH cro/C1-type domain-containing protein</fullName>
    </recommendedName>
</protein>
<evidence type="ECO:0000259" key="1">
    <source>
        <dbReference type="PROSITE" id="PS50943"/>
    </source>
</evidence>
<feature type="domain" description="HTH cro/C1-type" evidence="1">
    <location>
        <begin position="11"/>
        <end position="41"/>
    </location>
</feature>
<dbReference type="RefSeq" id="WP_067871152.1">
    <property type="nucleotide sequence ID" value="NZ_JAAXOP010000009.1"/>
</dbReference>
<reference evidence="2 3" key="1">
    <citation type="submission" date="2020-04" db="EMBL/GenBank/DDBJ databases">
        <title>MicrobeNet Type strains.</title>
        <authorList>
            <person name="Nicholson A.C."/>
        </authorList>
    </citation>
    <scope>NUCLEOTIDE SEQUENCE [LARGE SCALE GENOMIC DNA]</scope>
    <source>
        <strain evidence="2 3">JCM 12354</strain>
    </source>
</reference>
<dbReference type="InterPro" id="IPR011990">
    <property type="entry name" value="TPR-like_helical_dom_sf"/>
</dbReference>
<dbReference type="EMBL" id="JAAXOP010000009">
    <property type="protein sequence ID" value="NKY52043.1"/>
    <property type="molecule type" value="Genomic_DNA"/>
</dbReference>
<dbReference type="InterPro" id="IPR010982">
    <property type="entry name" value="Lambda_DNA-bd_dom_sf"/>
</dbReference>
<dbReference type="Gene3D" id="1.10.260.40">
    <property type="entry name" value="lambda repressor-like DNA-binding domains"/>
    <property type="match status" value="1"/>
</dbReference>
<dbReference type="AlphaFoldDB" id="A0A846XY68"/>
<organism evidence="2 3">
    <name type="scientific">Nocardia vermiculata</name>
    <dbReference type="NCBI Taxonomy" id="257274"/>
    <lineage>
        <taxon>Bacteria</taxon>
        <taxon>Bacillati</taxon>
        <taxon>Actinomycetota</taxon>
        <taxon>Actinomycetes</taxon>
        <taxon>Mycobacteriales</taxon>
        <taxon>Nocardiaceae</taxon>
        <taxon>Nocardia</taxon>
    </lineage>
</organism>
<keyword evidence="3" id="KW-1185">Reference proteome</keyword>
<evidence type="ECO:0000313" key="3">
    <source>
        <dbReference type="Proteomes" id="UP000565711"/>
    </source>
</evidence>
<dbReference type="CDD" id="cd00093">
    <property type="entry name" value="HTH_XRE"/>
    <property type="match status" value="1"/>
</dbReference>